<evidence type="ECO:0000313" key="3">
    <source>
        <dbReference type="Proteomes" id="UP000266391"/>
    </source>
</evidence>
<dbReference type="InterPro" id="IPR022225">
    <property type="entry name" value="Phage_tail_fibre_N"/>
</dbReference>
<reference evidence="2 3" key="1">
    <citation type="submission" date="2018-08" db="EMBL/GenBank/DDBJ databases">
        <title>A genome reference for cultivated species of the human gut microbiota.</title>
        <authorList>
            <person name="Zou Y."/>
            <person name="Xue W."/>
            <person name="Luo G."/>
        </authorList>
    </citation>
    <scope>NUCLEOTIDE SEQUENCE [LARGE SCALE GENOMIC DNA]</scope>
    <source>
        <strain evidence="2 3">AM32-8LB</strain>
    </source>
</reference>
<dbReference type="AlphaFoldDB" id="A0A396AJB6"/>
<accession>A0A396AJB6</accession>
<protein>
    <recommendedName>
        <fullName evidence="1">Phage tail fibre protein N-terminal domain-containing protein</fullName>
    </recommendedName>
</protein>
<proteinExistence type="predicted"/>
<evidence type="ECO:0000259" key="1">
    <source>
        <dbReference type="Pfam" id="PF12571"/>
    </source>
</evidence>
<organism evidence="2 3">
    <name type="scientific">Roseburia inulinivorans</name>
    <dbReference type="NCBI Taxonomy" id="360807"/>
    <lineage>
        <taxon>Bacteria</taxon>
        <taxon>Bacillati</taxon>
        <taxon>Bacillota</taxon>
        <taxon>Clostridia</taxon>
        <taxon>Lachnospirales</taxon>
        <taxon>Lachnospiraceae</taxon>
        <taxon>Roseburia</taxon>
    </lineage>
</organism>
<dbReference type="EMBL" id="QSIQ01000001">
    <property type="protein sequence ID" value="RHD06485.1"/>
    <property type="molecule type" value="Genomic_DNA"/>
</dbReference>
<feature type="domain" description="Phage tail fibre protein N-terminal" evidence="1">
    <location>
        <begin position="3"/>
        <end position="117"/>
    </location>
</feature>
<evidence type="ECO:0000313" key="2">
    <source>
        <dbReference type="EMBL" id="RHD06485.1"/>
    </source>
</evidence>
<dbReference type="RefSeq" id="WP_118091809.1">
    <property type="nucleotide sequence ID" value="NZ_JBBNGM010000034.1"/>
</dbReference>
<dbReference type="Proteomes" id="UP000266391">
    <property type="component" value="Unassembled WGS sequence"/>
</dbReference>
<sequence>MKQVITEAKRKKIAKALHDTGTISKIKYIAVGSGGVDENNEVLSPSETATALKHELLRKEYTSSQKISDTCYEYTLVIEANELVGEYISEIALIDEDNDIIAIANFLPKGKDQMEDSFAIQDMY</sequence>
<gene>
    <name evidence="2" type="ORF">DW813_01045</name>
</gene>
<dbReference type="Pfam" id="PF12571">
    <property type="entry name" value="Phage_tail_fib"/>
    <property type="match status" value="1"/>
</dbReference>
<comment type="caution">
    <text evidence="2">The sequence shown here is derived from an EMBL/GenBank/DDBJ whole genome shotgun (WGS) entry which is preliminary data.</text>
</comment>
<name>A0A396AJB6_9FIRM</name>